<evidence type="ECO:0000259" key="1">
    <source>
        <dbReference type="Pfam" id="PF13649"/>
    </source>
</evidence>
<keyword evidence="2" id="KW-0489">Methyltransferase</keyword>
<dbReference type="CDD" id="cd02440">
    <property type="entry name" value="AdoMet_MTases"/>
    <property type="match status" value="1"/>
</dbReference>
<dbReference type="InterPro" id="IPR029063">
    <property type="entry name" value="SAM-dependent_MTases_sf"/>
</dbReference>
<comment type="caution">
    <text evidence="2">The sequence shown here is derived from an EMBL/GenBank/DDBJ whole genome shotgun (WGS) entry which is preliminary data.</text>
</comment>
<dbReference type="GO" id="GO:0032259">
    <property type="term" value="P:methylation"/>
    <property type="evidence" value="ECO:0007669"/>
    <property type="project" value="UniProtKB-KW"/>
</dbReference>
<proteinExistence type="predicted"/>
<dbReference type="InterPro" id="IPR050508">
    <property type="entry name" value="Methyltransf_Superfamily"/>
</dbReference>
<evidence type="ECO:0000313" key="2">
    <source>
        <dbReference type="EMBL" id="MCM0619027.1"/>
    </source>
</evidence>
<dbReference type="Gene3D" id="3.40.50.150">
    <property type="entry name" value="Vaccinia Virus protein VP39"/>
    <property type="match status" value="1"/>
</dbReference>
<reference evidence="2" key="1">
    <citation type="submission" date="2022-05" db="EMBL/GenBank/DDBJ databases">
        <authorList>
            <person name="Tuo L."/>
        </authorList>
    </citation>
    <scope>NUCLEOTIDE SEQUENCE</scope>
    <source>
        <strain evidence="2">BSK12Z-4</strain>
    </source>
</reference>
<dbReference type="GO" id="GO:0008168">
    <property type="term" value="F:methyltransferase activity"/>
    <property type="evidence" value="ECO:0007669"/>
    <property type="project" value="UniProtKB-KW"/>
</dbReference>
<keyword evidence="3" id="KW-1185">Reference proteome</keyword>
<dbReference type="EMBL" id="JAMOIL010000001">
    <property type="protein sequence ID" value="MCM0619027.1"/>
    <property type="molecule type" value="Genomic_DNA"/>
</dbReference>
<dbReference type="InterPro" id="IPR041698">
    <property type="entry name" value="Methyltransf_25"/>
</dbReference>
<gene>
    <name evidence="2" type="ORF">M8330_01810</name>
</gene>
<organism evidence="2 3">
    <name type="scientific">Nocardioides bruguierae</name>
    <dbReference type="NCBI Taxonomy" id="2945102"/>
    <lineage>
        <taxon>Bacteria</taxon>
        <taxon>Bacillati</taxon>
        <taxon>Actinomycetota</taxon>
        <taxon>Actinomycetes</taxon>
        <taxon>Propionibacteriales</taxon>
        <taxon>Nocardioidaceae</taxon>
        <taxon>Nocardioides</taxon>
    </lineage>
</organism>
<dbReference type="Proteomes" id="UP001139485">
    <property type="component" value="Unassembled WGS sequence"/>
</dbReference>
<dbReference type="RefSeq" id="WP_250054520.1">
    <property type="nucleotide sequence ID" value="NZ_JAMJPH010000020.1"/>
</dbReference>
<dbReference type="Pfam" id="PF13649">
    <property type="entry name" value="Methyltransf_25"/>
    <property type="match status" value="1"/>
</dbReference>
<sequence>MSSSEVWDEATAARYDGDAAEMFAPHVLGPTLDRLEELADGGPVLELAIGTGRIGLALAQRGLEVAGIELSEPMVARLRAKPGGAALPVTVGDMASTRVAGEFSLVVLVWNTLSNLRTQEEQVACFANAARHLRPGGRFVVEQWVPPIQRLLPGERVVPMSLDESHLVFDAYDVVSQQCTSHHYHHDTDGTVRHATGTFRYAWPSECDLMARLAGLSLEHRWADWSRTPFTAESTDHVSVWRTAL</sequence>
<name>A0A9X2ID90_9ACTN</name>
<feature type="domain" description="Methyltransferase" evidence="1">
    <location>
        <begin position="44"/>
        <end position="137"/>
    </location>
</feature>
<keyword evidence="2" id="KW-0808">Transferase</keyword>
<dbReference type="AlphaFoldDB" id="A0A9X2ID90"/>
<dbReference type="PANTHER" id="PTHR42912">
    <property type="entry name" value="METHYLTRANSFERASE"/>
    <property type="match status" value="1"/>
</dbReference>
<protein>
    <submittedName>
        <fullName evidence="2">Class I SAM-dependent methyltransferase</fullName>
    </submittedName>
</protein>
<evidence type="ECO:0000313" key="3">
    <source>
        <dbReference type="Proteomes" id="UP001139485"/>
    </source>
</evidence>
<accession>A0A9X2ID90</accession>
<dbReference type="SUPFAM" id="SSF53335">
    <property type="entry name" value="S-adenosyl-L-methionine-dependent methyltransferases"/>
    <property type="match status" value="1"/>
</dbReference>